<evidence type="ECO:0000313" key="5">
    <source>
        <dbReference type="Proteomes" id="UP001275867"/>
    </source>
</evidence>
<dbReference type="PANTHER" id="PTHR37038:SF14">
    <property type="entry name" value="TRANSCRIPTIONAL ACTIVATOR"/>
    <property type="match status" value="1"/>
</dbReference>
<gene>
    <name evidence="3" type="ORF">A7K95_09700</name>
    <name evidence="2" type="ORF">GA842_03610</name>
</gene>
<proteinExistence type="predicted"/>
<dbReference type="SMART" id="SM00530">
    <property type="entry name" value="HTH_XRE"/>
    <property type="match status" value="1"/>
</dbReference>
<dbReference type="SUPFAM" id="SSF47413">
    <property type="entry name" value="lambda repressor-like DNA-binding domains"/>
    <property type="match status" value="1"/>
</dbReference>
<dbReference type="Pfam" id="PF01381">
    <property type="entry name" value="HTH_3"/>
    <property type="match status" value="1"/>
</dbReference>
<dbReference type="SUPFAM" id="SSF48452">
    <property type="entry name" value="TPR-like"/>
    <property type="match status" value="1"/>
</dbReference>
<dbReference type="AlphaFoldDB" id="A0AAP5WD44"/>
<dbReference type="EMBL" id="WERX01000008">
    <property type="protein sequence ID" value="MDV7693981.1"/>
    <property type="molecule type" value="Genomic_DNA"/>
</dbReference>
<dbReference type="Proteomes" id="UP000077280">
    <property type="component" value="Unassembled WGS sequence"/>
</dbReference>
<reference evidence="2" key="2">
    <citation type="submission" date="2019-10" db="EMBL/GenBank/DDBJ databases">
        <title>Malate fermentation in French cider.</title>
        <authorList>
            <person name="Cousin F.J."/>
            <person name="Medina Fernandez S."/>
            <person name="Misery B."/>
            <person name="Laplace J.-M."/>
            <person name="Cretenet M."/>
        </authorList>
    </citation>
    <scope>NUCLEOTIDE SEQUENCE</scope>
    <source>
        <strain evidence="2">UCMA15901</strain>
    </source>
</reference>
<dbReference type="InterPro" id="IPR010982">
    <property type="entry name" value="Lambda_DNA-bd_dom_sf"/>
</dbReference>
<dbReference type="InterPro" id="IPR011990">
    <property type="entry name" value="TPR-like_helical_dom_sf"/>
</dbReference>
<dbReference type="CDD" id="cd00093">
    <property type="entry name" value="HTH_XRE"/>
    <property type="match status" value="1"/>
</dbReference>
<dbReference type="RefSeq" id="WP_068807833.1">
    <property type="nucleotide sequence ID" value="NZ_LXND01000076.1"/>
</dbReference>
<reference evidence="3 4" key="1">
    <citation type="submission" date="2016-05" db="EMBL/GenBank/DDBJ databases">
        <title>Draft genome sequence of Pediococcus parvulus 2.6, a probiotic beta-glucan producer strain.</title>
        <authorList>
            <person name="Mohedano M.L."/>
            <person name="Perez-Ramos A."/>
            <person name="Duenas M.T."/>
            <person name="Lamontanara A."/>
            <person name="Orru L."/>
            <person name="Spano G."/>
            <person name="Capozzi V."/>
            <person name="Lopez P."/>
        </authorList>
    </citation>
    <scope>NUCLEOTIDE SEQUENCE [LARGE SCALE GENOMIC DNA]</scope>
    <source>
        <strain evidence="3 4">2.6</strain>
    </source>
</reference>
<evidence type="ECO:0000313" key="4">
    <source>
        <dbReference type="Proteomes" id="UP000077280"/>
    </source>
</evidence>
<accession>A0AAP5WD44</accession>
<dbReference type="EMBL" id="LXND01000076">
    <property type="protein sequence ID" value="OAD63406.1"/>
    <property type="molecule type" value="Genomic_DNA"/>
</dbReference>
<sequence length="282" mass="32276">MNSNSHFGIRLKKERKRQKMTQQQLAEGICSQSMLSSIENETYIPNVVLFAQLCTRLNLSVERMLLNPYPILKQQPDFNDTIIHLCNLHHYDEMQEYLAKNEVITQLVTNSDLQTYYYYLGISTYQSQQDWQAAIQQLTLARTYTSGSSHTALELLIEASLAYIKFFHGSNGDARTTFSNCLTLIQNEKVVLPNDNLNSIYYLYANCLFNNSEFEPGLQVVNQGMTYITAHDSHFMLADLLLLKSAILSQLKRPQAAKDSAKKAQTLSEIFQTELFPLPNVH</sequence>
<evidence type="ECO:0000259" key="1">
    <source>
        <dbReference type="PROSITE" id="PS50943"/>
    </source>
</evidence>
<dbReference type="PROSITE" id="PS50943">
    <property type="entry name" value="HTH_CROC1"/>
    <property type="match status" value="1"/>
</dbReference>
<comment type="caution">
    <text evidence="2">The sequence shown here is derived from an EMBL/GenBank/DDBJ whole genome shotgun (WGS) entry which is preliminary data.</text>
</comment>
<dbReference type="Gene3D" id="1.25.40.10">
    <property type="entry name" value="Tetratricopeptide repeat domain"/>
    <property type="match status" value="1"/>
</dbReference>
<name>A0AAP5WD44_9LACO</name>
<dbReference type="InterPro" id="IPR053163">
    <property type="entry name" value="HTH-type_regulator_Rgg"/>
</dbReference>
<protein>
    <submittedName>
        <fullName evidence="2">Helix-turn-helix domain-containing protein</fullName>
    </submittedName>
</protein>
<evidence type="ECO:0000313" key="3">
    <source>
        <dbReference type="EMBL" id="OAD63406.1"/>
    </source>
</evidence>
<dbReference type="GO" id="GO:0003677">
    <property type="term" value="F:DNA binding"/>
    <property type="evidence" value="ECO:0007669"/>
    <property type="project" value="InterPro"/>
</dbReference>
<evidence type="ECO:0000313" key="2">
    <source>
        <dbReference type="EMBL" id="MDV7693981.1"/>
    </source>
</evidence>
<dbReference type="PANTHER" id="PTHR37038">
    <property type="entry name" value="TRANSCRIPTIONAL REGULATOR-RELATED"/>
    <property type="match status" value="1"/>
</dbReference>
<dbReference type="InterPro" id="IPR001387">
    <property type="entry name" value="Cro/C1-type_HTH"/>
</dbReference>
<feature type="domain" description="HTH cro/C1-type" evidence="1">
    <location>
        <begin position="11"/>
        <end position="64"/>
    </location>
</feature>
<organism evidence="2 5">
    <name type="scientific">Pediococcus parvulus</name>
    <dbReference type="NCBI Taxonomy" id="54062"/>
    <lineage>
        <taxon>Bacteria</taxon>
        <taxon>Bacillati</taxon>
        <taxon>Bacillota</taxon>
        <taxon>Bacilli</taxon>
        <taxon>Lactobacillales</taxon>
        <taxon>Lactobacillaceae</taxon>
        <taxon>Pediococcus</taxon>
    </lineage>
</organism>
<keyword evidence="4" id="KW-1185">Reference proteome</keyword>
<dbReference type="Proteomes" id="UP001275867">
    <property type="component" value="Unassembled WGS sequence"/>
</dbReference>